<gene>
    <name evidence="2" type="ORF">G7Y89_g7839</name>
</gene>
<feature type="chain" id="PRO_5034963966" evidence="1">
    <location>
        <begin position="21"/>
        <end position="175"/>
    </location>
</feature>
<reference evidence="2 3" key="1">
    <citation type="submission" date="2020-03" db="EMBL/GenBank/DDBJ databases">
        <title>Draft Genome Sequence of Cudoniella acicularis.</title>
        <authorList>
            <person name="Buettner E."/>
            <person name="Kellner H."/>
        </authorList>
    </citation>
    <scope>NUCLEOTIDE SEQUENCE [LARGE SCALE GENOMIC DNA]</scope>
    <source>
        <strain evidence="2 3">DSM 108380</strain>
    </source>
</reference>
<accession>A0A8H4RKG4</accession>
<dbReference type="OrthoDB" id="3478641at2759"/>
<protein>
    <submittedName>
        <fullName evidence="2">Uncharacterized protein</fullName>
    </submittedName>
</protein>
<keyword evidence="1" id="KW-0732">Signal</keyword>
<comment type="caution">
    <text evidence="2">The sequence shown here is derived from an EMBL/GenBank/DDBJ whole genome shotgun (WGS) entry which is preliminary data.</text>
</comment>
<sequence>MKLSAIFSVSTLLYSSICTAALEDTHNLQRDEIPSAKLKARNATATCSLGIGRNTGSILWDVTVWNVPQAERQIDNIVATLANSYMDKGQSITVSGQMQPITITNVDNAAAFDYDVPDLVANWADPYEGLTKVQLQFDQPGANYSWTTSDCWAGTVVNSGRDSWSCDFPCTPTSN</sequence>
<proteinExistence type="predicted"/>
<keyword evidence="3" id="KW-1185">Reference proteome</keyword>
<organism evidence="2 3">
    <name type="scientific">Cudoniella acicularis</name>
    <dbReference type="NCBI Taxonomy" id="354080"/>
    <lineage>
        <taxon>Eukaryota</taxon>
        <taxon>Fungi</taxon>
        <taxon>Dikarya</taxon>
        <taxon>Ascomycota</taxon>
        <taxon>Pezizomycotina</taxon>
        <taxon>Leotiomycetes</taxon>
        <taxon>Helotiales</taxon>
        <taxon>Tricladiaceae</taxon>
        <taxon>Cudoniella</taxon>
    </lineage>
</organism>
<evidence type="ECO:0000313" key="2">
    <source>
        <dbReference type="EMBL" id="KAF4630309.1"/>
    </source>
</evidence>
<dbReference type="Proteomes" id="UP000566819">
    <property type="component" value="Unassembled WGS sequence"/>
</dbReference>
<dbReference type="EMBL" id="JAAMPI010000564">
    <property type="protein sequence ID" value="KAF4630309.1"/>
    <property type="molecule type" value="Genomic_DNA"/>
</dbReference>
<name>A0A8H4RKG4_9HELO</name>
<evidence type="ECO:0000256" key="1">
    <source>
        <dbReference type="SAM" id="SignalP"/>
    </source>
</evidence>
<feature type="signal peptide" evidence="1">
    <location>
        <begin position="1"/>
        <end position="20"/>
    </location>
</feature>
<evidence type="ECO:0000313" key="3">
    <source>
        <dbReference type="Proteomes" id="UP000566819"/>
    </source>
</evidence>
<dbReference type="AlphaFoldDB" id="A0A8H4RKG4"/>